<dbReference type="GO" id="GO:0008800">
    <property type="term" value="F:beta-lactamase activity"/>
    <property type="evidence" value="ECO:0007669"/>
    <property type="project" value="UniProtKB-UniRule"/>
</dbReference>
<protein>
    <recommendedName>
        <fullName evidence="3 6">Beta-lactamase</fullName>
        <ecNumber evidence="3 6">3.5.2.6</ecNumber>
    </recommendedName>
</protein>
<dbReference type="EMBL" id="APNK01000004">
    <property type="protein sequence ID" value="KEZ78569.1"/>
    <property type="molecule type" value="Genomic_DNA"/>
</dbReference>
<name>A0A084IPD5_SALHC</name>
<reference evidence="9 10" key="1">
    <citation type="submission" date="2013-03" db="EMBL/GenBank/DDBJ databases">
        <title>Salinisphaera hydrothermalis C41B8 Genome Sequencing.</title>
        <authorList>
            <person name="Li C."/>
            <person name="Lai Q."/>
            <person name="Shao Z."/>
        </authorList>
    </citation>
    <scope>NUCLEOTIDE SEQUENCE [LARGE SCALE GENOMIC DNA]</scope>
    <source>
        <strain evidence="9 10">C41B8</strain>
    </source>
</reference>
<dbReference type="PRINTS" id="PR00118">
    <property type="entry name" value="BLACTAMASEA"/>
</dbReference>
<evidence type="ECO:0000313" key="10">
    <source>
        <dbReference type="Proteomes" id="UP000028302"/>
    </source>
</evidence>
<sequence>MSSHLAGTRRLTPYRLFAVCLTAMLCFSTQAATPTAGRLVAGIAHIESQYGGRLGVAVLDSATGRIASYRGDERFPMCSTFKIFAAAAMLANVDAGSERLNRRITYEPKDLVIYSPITRGHLTDGMTLGALARAAVRWSDNSAANLVLDSFGGPDALNTYLRGLGDRVTRLDSREPICSQIVAGSVANTSTPVAMVGTMRSILLGDALTASSRRRLTGWMIDGRTGDKRLRAGLPASWRVGDKTGSGDLATANDVAIAWPPHGPPLLIAVFFTGAPGAVDRDRPIADVGRLIGRLYTN</sequence>
<accession>A0A084IPD5</accession>
<keyword evidence="4 6" id="KW-0378">Hydrolase</keyword>
<dbReference type="EC" id="3.5.2.6" evidence="3 6"/>
<keyword evidence="7" id="KW-0732">Signal</keyword>
<dbReference type="PANTHER" id="PTHR35333">
    <property type="entry name" value="BETA-LACTAMASE"/>
    <property type="match status" value="1"/>
</dbReference>
<evidence type="ECO:0000259" key="8">
    <source>
        <dbReference type="Pfam" id="PF13354"/>
    </source>
</evidence>
<keyword evidence="10" id="KW-1185">Reference proteome</keyword>
<organism evidence="9 10">
    <name type="scientific">Salinisphaera hydrothermalis (strain C41B8)</name>
    <dbReference type="NCBI Taxonomy" id="1304275"/>
    <lineage>
        <taxon>Bacteria</taxon>
        <taxon>Pseudomonadati</taxon>
        <taxon>Pseudomonadota</taxon>
        <taxon>Gammaproteobacteria</taxon>
        <taxon>Salinisphaerales</taxon>
        <taxon>Salinisphaeraceae</taxon>
        <taxon>Salinisphaera</taxon>
    </lineage>
</organism>
<comment type="caution">
    <text evidence="9">The sequence shown here is derived from an EMBL/GenBank/DDBJ whole genome shotgun (WGS) entry which is preliminary data.</text>
</comment>
<dbReference type="eggNOG" id="COG2367">
    <property type="taxonomic scope" value="Bacteria"/>
</dbReference>
<feature type="domain" description="Beta-lactamase class A catalytic" evidence="8">
    <location>
        <begin position="55"/>
        <end position="271"/>
    </location>
</feature>
<dbReference type="AlphaFoldDB" id="A0A084IPD5"/>
<comment type="catalytic activity">
    <reaction evidence="1 6">
        <text>a beta-lactam + H2O = a substituted beta-amino acid</text>
        <dbReference type="Rhea" id="RHEA:20401"/>
        <dbReference type="ChEBI" id="CHEBI:15377"/>
        <dbReference type="ChEBI" id="CHEBI:35627"/>
        <dbReference type="ChEBI" id="CHEBI:140347"/>
        <dbReference type="EC" id="3.5.2.6"/>
    </reaction>
</comment>
<feature type="signal peptide" evidence="7">
    <location>
        <begin position="1"/>
        <end position="31"/>
    </location>
</feature>
<evidence type="ECO:0000256" key="4">
    <source>
        <dbReference type="ARBA" id="ARBA00022801"/>
    </source>
</evidence>
<dbReference type="NCBIfam" id="NF033103">
    <property type="entry name" value="bla_class_A"/>
    <property type="match status" value="1"/>
</dbReference>
<dbReference type="SUPFAM" id="SSF56601">
    <property type="entry name" value="beta-lactamase/transpeptidase-like"/>
    <property type="match status" value="1"/>
</dbReference>
<comment type="similarity">
    <text evidence="2 6">Belongs to the class-A beta-lactamase family.</text>
</comment>
<keyword evidence="5 6" id="KW-0046">Antibiotic resistance</keyword>
<dbReference type="GO" id="GO:0046677">
    <property type="term" value="P:response to antibiotic"/>
    <property type="evidence" value="ECO:0007669"/>
    <property type="project" value="UniProtKB-UniRule"/>
</dbReference>
<dbReference type="PATRIC" id="fig|1304275.5.peg.1030"/>
<evidence type="ECO:0000256" key="3">
    <source>
        <dbReference type="ARBA" id="ARBA00012865"/>
    </source>
</evidence>
<evidence type="ECO:0000256" key="5">
    <source>
        <dbReference type="ARBA" id="ARBA00023251"/>
    </source>
</evidence>
<gene>
    <name evidence="9" type="ORF">C41B8_05036</name>
</gene>
<evidence type="ECO:0000256" key="2">
    <source>
        <dbReference type="ARBA" id="ARBA00009009"/>
    </source>
</evidence>
<dbReference type="PROSITE" id="PS00146">
    <property type="entry name" value="BETA_LACTAMASE_A"/>
    <property type="match status" value="1"/>
</dbReference>
<dbReference type="InterPro" id="IPR023650">
    <property type="entry name" value="Beta-lactam_class-A_AS"/>
</dbReference>
<dbReference type="InterPro" id="IPR000871">
    <property type="entry name" value="Beta-lactam_class-A"/>
</dbReference>
<dbReference type="GO" id="GO:0030655">
    <property type="term" value="P:beta-lactam antibiotic catabolic process"/>
    <property type="evidence" value="ECO:0007669"/>
    <property type="project" value="InterPro"/>
</dbReference>
<dbReference type="STRING" id="1304275.C41B8_05036"/>
<dbReference type="Pfam" id="PF13354">
    <property type="entry name" value="Beta-lactamase2"/>
    <property type="match status" value="1"/>
</dbReference>
<dbReference type="Proteomes" id="UP000028302">
    <property type="component" value="Unassembled WGS sequence"/>
</dbReference>
<evidence type="ECO:0000256" key="1">
    <source>
        <dbReference type="ARBA" id="ARBA00001526"/>
    </source>
</evidence>
<dbReference type="InterPro" id="IPR012338">
    <property type="entry name" value="Beta-lactam/transpept-like"/>
</dbReference>
<dbReference type="Gene3D" id="3.40.710.10">
    <property type="entry name" value="DD-peptidase/beta-lactamase superfamily"/>
    <property type="match status" value="1"/>
</dbReference>
<evidence type="ECO:0000256" key="6">
    <source>
        <dbReference type="RuleBase" id="RU361140"/>
    </source>
</evidence>
<dbReference type="PANTHER" id="PTHR35333:SF3">
    <property type="entry name" value="BETA-LACTAMASE-TYPE TRANSPEPTIDASE FOLD CONTAINING PROTEIN"/>
    <property type="match status" value="1"/>
</dbReference>
<dbReference type="RefSeq" id="WP_198025055.1">
    <property type="nucleotide sequence ID" value="NZ_APNK01000004.1"/>
</dbReference>
<evidence type="ECO:0000256" key="7">
    <source>
        <dbReference type="SAM" id="SignalP"/>
    </source>
</evidence>
<proteinExistence type="inferred from homology"/>
<feature type="chain" id="PRO_5001776638" description="Beta-lactamase" evidence="7">
    <location>
        <begin position="32"/>
        <end position="298"/>
    </location>
</feature>
<evidence type="ECO:0000313" key="9">
    <source>
        <dbReference type="EMBL" id="KEZ78569.1"/>
    </source>
</evidence>
<dbReference type="InterPro" id="IPR045155">
    <property type="entry name" value="Beta-lactam_cat"/>
</dbReference>